<evidence type="ECO:0000259" key="2">
    <source>
        <dbReference type="PROSITE" id="PS50106"/>
    </source>
</evidence>
<dbReference type="InterPro" id="IPR036034">
    <property type="entry name" value="PDZ_sf"/>
</dbReference>
<dbReference type="SMART" id="SM00228">
    <property type="entry name" value="PDZ"/>
    <property type="match status" value="1"/>
</dbReference>
<keyword evidence="1" id="KW-0732">Signal</keyword>
<dbReference type="Proteomes" id="UP000011087">
    <property type="component" value="Unassembled WGS sequence"/>
</dbReference>
<dbReference type="AlphaFoldDB" id="L1I8Q5"/>
<dbReference type="KEGG" id="gtt:GUITHDRAFT_121204"/>
<dbReference type="Pfam" id="PF17820">
    <property type="entry name" value="PDZ_6"/>
    <property type="match status" value="1"/>
</dbReference>
<evidence type="ECO:0000256" key="1">
    <source>
        <dbReference type="SAM" id="SignalP"/>
    </source>
</evidence>
<dbReference type="RefSeq" id="XP_005819593.1">
    <property type="nucleotide sequence ID" value="XM_005819536.1"/>
</dbReference>
<feature type="chain" id="PRO_5008769734" description="PDZ domain-containing protein" evidence="1">
    <location>
        <begin position="32"/>
        <end position="158"/>
    </location>
</feature>
<dbReference type="Gene3D" id="2.30.42.10">
    <property type="match status" value="1"/>
</dbReference>
<proteinExistence type="predicted"/>
<keyword evidence="5" id="KW-1185">Reference proteome</keyword>
<dbReference type="HOGENOM" id="CLU_1672610_0_0_1"/>
<dbReference type="SUPFAM" id="SSF50156">
    <property type="entry name" value="PDZ domain-like"/>
    <property type="match status" value="1"/>
</dbReference>
<reference evidence="5" key="2">
    <citation type="submission" date="2012-11" db="EMBL/GenBank/DDBJ databases">
        <authorList>
            <person name="Kuo A."/>
            <person name="Curtis B.A."/>
            <person name="Tanifuji G."/>
            <person name="Burki F."/>
            <person name="Gruber A."/>
            <person name="Irimia M."/>
            <person name="Maruyama S."/>
            <person name="Arias M.C."/>
            <person name="Ball S.G."/>
            <person name="Gile G.H."/>
            <person name="Hirakawa Y."/>
            <person name="Hopkins J.F."/>
            <person name="Rensing S.A."/>
            <person name="Schmutz J."/>
            <person name="Symeonidi A."/>
            <person name="Elias M."/>
            <person name="Eveleigh R.J."/>
            <person name="Herman E.K."/>
            <person name="Klute M.J."/>
            <person name="Nakayama T."/>
            <person name="Obornik M."/>
            <person name="Reyes-Prieto A."/>
            <person name="Armbrust E.V."/>
            <person name="Aves S.J."/>
            <person name="Beiko R.G."/>
            <person name="Coutinho P."/>
            <person name="Dacks J.B."/>
            <person name="Durnford D.G."/>
            <person name="Fast N.M."/>
            <person name="Green B.R."/>
            <person name="Grisdale C."/>
            <person name="Hempe F."/>
            <person name="Henrissat B."/>
            <person name="Hoppner M.P."/>
            <person name="Ishida K.-I."/>
            <person name="Kim E."/>
            <person name="Koreny L."/>
            <person name="Kroth P.G."/>
            <person name="Liu Y."/>
            <person name="Malik S.-B."/>
            <person name="Maier U.G."/>
            <person name="McRose D."/>
            <person name="Mock T."/>
            <person name="Neilson J.A."/>
            <person name="Onodera N.T."/>
            <person name="Poole A.M."/>
            <person name="Pritham E.J."/>
            <person name="Richards T.A."/>
            <person name="Rocap G."/>
            <person name="Roy S.W."/>
            <person name="Sarai C."/>
            <person name="Schaack S."/>
            <person name="Shirato S."/>
            <person name="Slamovits C.H."/>
            <person name="Spencer D.F."/>
            <person name="Suzuki S."/>
            <person name="Worden A.Z."/>
            <person name="Zauner S."/>
            <person name="Barry K."/>
            <person name="Bell C."/>
            <person name="Bharti A.K."/>
            <person name="Crow J.A."/>
            <person name="Grimwood J."/>
            <person name="Kramer R."/>
            <person name="Lindquist E."/>
            <person name="Lucas S."/>
            <person name="Salamov A."/>
            <person name="McFadden G.I."/>
            <person name="Lane C.E."/>
            <person name="Keeling P.J."/>
            <person name="Gray M.W."/>
            <person name="Grigoriev I.V."/>
            <person name="Archibald J.M."/>
        </authorList>
    </citation>
    <scope>NUCLEOTIDE SEQUENCE</scope>
    <source>
        <strain evidence="5">CCMP2712</strain>
    </source>
</reference>
<protein>
    <recommendedName>
        <fullName evidence="2">PDZ domain-containing protein</fullName>
    </recommendedName>
</protein>
<evidence type="ECO:0000313" key="5">
    <source>
        <dbReference type="Proteomes" id="UP000011087"/>
    </source>
</evidence>
<dbReference type="PaxDb" id="55529-EKX32613"/>
<dbReference type="GeneID" id="17289356"/>
<dbReference type="InterPro" id="IPR001478">
    <property type="entry name" value="PDZ"/>
</dbReference>
<feature type="signal peptide" evidence="1">
    <location>
        <begin position="1"/>
        <end position="31"/>
    </location>
</feature>
<reference evidence="4" key="3">
    <citation type="submission" date="2016-03" db="UniProtKB">
        <authorList>
            <consortium name="EnsemblProtists"/>
        </authorList>
    </citation>
    <scope>IDENTIFICATION</scope>
</reference>
<evidence type="ECO:0000313" key="3">
    <source>
        <dbReference type="EMBL" id="EKX32613.1"/>
    </source>
</evidence>
<organism evidence="3">
    <name type="scientific">Guillardia theta (strain CCMP2712)</name>
    <name type="common">Cryptophyte</name>
    <dbReference type="NCBI Taxonomy" id="905079"/>
    <lineage>
        <taxon>Eukaryota</taxon>
        <taxon>Cryptophyceae</taxon>
        <taxon>Pyrenomonadales</taxon>
        <taxon>Geminigeraceae</taxon>
        <taxon>Guillardia</taxon>
    </lineage>
</organism>
<dbReference type="EMBL" id="JH993180">
    <property type="protein sequence ID" value="EKX32613.1"/>
    <property type="molecule type" value="Genomic_DNA"/>
</dbReference>
<reference evidence="3 5" key="1">
    <citation type="journal article" date="2012" name="Nature">
        <title>Algal genomes reveal evolutionary mosaicism and the fate of nucleomorphs.</title>
        <authorList>
            <consortium name="DOE Joint Genome Institute"/>
            <person name="Curtis B.A."/>
            <person name="Tanifuji G."/>
            <person name="Burki F."/>
            <person name="Gruber A."/>
            <person name="Irimia M."/>
            <person name="Maruyama S."/>
            <person name="Arias M.C."/>
            <person name="Ball S.G."/>
            <person name="Gile G.H."/>
            <person name="Hirakawa Y."/>
            <person name="Hopkins J.F."/>
            <person name="Kuo A."/>
            <person name="Rensing S.A."/>
            <person name="Schmutz J."/>
            <person name="Symeonidi A."/>
            <person name="Elias M."/>
            <person name="Eveleigh R.J."/>
            <person name="Herman E.K."/>
            <person name="Klute M.J."/>
            <person name="Nakayama T."/>
            <person name="Obornik M."/>
            <person name="Reyes-Prieto A."/>
            <person name="Armbrust E.V."/>
            <person name="Aves S.J."/>
            <person name="Beiko R.G."/>
            <person name="Coutinho P."/>
            <person name="Dacks J.B."/>
            <person name="Durnford D.G."/>
            <person name="Fast N.M."/>
            <person name="Green B.R."/>
            <person name="Grisdale C.J."/>
            <person name="Hempel F."/>
            <person name="Henrissat B."/>
            <person name="Hoppner M.P."/>
            <person name="Ishida K."/>
            <person name="Kim E."/>
            <person name="Koreny L."/>
            <person name="Kroth P.G."/>
            <person name="Liu Y."/>
            <person name="Malik S.B."/>
            <person name="Maier U.G."/>
            <person name="McRose D."/>
            <person name="Mock T."/>
            <person name="Neilson J.A."/>
            <person name="Onodera N.T."/>
            <person name="Poole A.M."/>
            <person name="Pritham E.J."/>
            <person name="Richards T.A."/>
            <person name="Rocap G."/>
            <person name="Roy S.W."/>
            <person name="Sarai C."/>
            <person name="Schaack S."/>
            <person name="Shirato S."/>
            <person name="Slamovits C.H."/>
            <person name="Spencer D.F."/>
            <person name="Suzuki S."/>
            <person name="Worden A.Z."/>
            <person name="Zauner S."/>
            <person name="Barry K."/>
            <person name="Bell C."/>
            <person name="Bharti A.K."/>
            <person name="Crow J.A."/>
            <person name="Grimwood J."/>
            <person name="Kramer R."/>
            <person name="Lindquist E."/>
            <person name="Lucas S."/>
            <person name="Salamov A."/>
            <person name="McFadden G.I."/>
            <person name="Lane C.E."/>
            <person name="Keeling P.J."/>
            <person name="Gray M.W."/>
            <person name="Grigoriev I.V."/>
            <person name="Archibald J.M."/>
        </authorList>
    </citation>
    <scope>NUCLEOTIDE SEQUENCE</scope>
    <source>
        <strain evidence="3 5">CCMP2712</strain>
    </source>
</reference>
<name>L1I8Q5_GUITC</name>
<dbReference type="InterPro" id="IPR041489">
    <property type="entry name" value="PDZ_6"/>
</dbReference>
<gene>
    <name evidence="3" type="ORF">GUITHDRAFT_121204</name>
</gene>
<dbReference type="PROSITE" id="PS50106">
    <property type="entry name" value="PDZ"/>
    <property type="match status" value="1"/>
</dbReference>
<dbReference type="EnsemblProtists" id="EKX32613">
    <property type="protein sequence ID" value="EKX32613"/>
    <property type="gene ID" value="GUITHDRAFT_121204"/>
</dbReference>
<evidence type="ECO:0000313" key="4">
    <source>
        <dbReference type="EnsemblProtists" id="EKX32613"/>
    </source>
</evidence>
<accession>L1I8Q5</accession>
<sequence length="158" mass="17115">MSSNLTSSHLISSQSALTLSTLFLLLFSGDAFDYHPSTHLTSSSSADLIFHSSRPKGSAEKGLDVEEKSKKCGVGLVFRPTRAADGRVELKVFSLIPKSPADMCGMIRPDDTLTHVDNIDVSDFTVNEVAPLVVGERGSEVRLTFSRGEEVEEARTID</sequence>
<feature type="domain" description="PDZ" evidence="2">
    <location>
        <begin position="62"/>
        <end position="133"/>
    </location>
</feature>